<organism evidence="1 2">
    <name type="scientific">Thermomonas hydrothermalis</name>
    <dbReference type="NCBI Taxonomy" id="213588"/>
    <lineage>
        <taxon>Bacteria</taxon>
        <taxon>Pseudomonadati</taxon>
        <taxon>Pseudomonadota</taxon>
        <taxon>Gammaproteobacteria</taxon>
        <taxon>Lysobacterales</taxon>
        <taxon>Lysobacteraceae</taxon>
        <taxon>Thermomonas</taxon>
    </lineage>
</organism>
<dbReference type="EMBL" id="FQUK01000038">
    <property type="protein sequence ID" value="SHF18978.1"/>
    <property type="molecule type" value="Genomic_DNA"/>
</dbReference>
<dbReference type="OrthoDB" id="6059201at2"/>
<proteinExistence type="predicted"/>
<accession>A0A1M4ZLX9</accession>
<name>A0A1M4ZLX9_9GAMM</name>
<gene>
    <name evidence="1" type="ORF">SAMN02745204_01979</name>
</gene>
<dbReference type="STRING" id="213588.SAMN02745204_01979"/>
<reference evidence="2" key="1">
    <citation type="submission" date="2016-11" db="EMBL/GenBank/DDBJ databases">
        <authorList>
            <person name="Varghese N."/>
            <person name="Submissions S."/>
        </authorList>
    </citation>
    <scope>NUCLEOTIDE SEQUENCE [LARGE SCALE GENOMIC DNA]</scope>
    <source>
        <strain evidence="2">DSM 14834</strain>
    </source>
</reference>
<sequence length="161" mass="17284">MRSACLLGMVAVVTTGAVWAGDVMYKGRTVVVGDQEGGPIERVEGTRYVVPGSPDALLAKAQGCLAGLDGASDVAADPVQGRIEAQLLSGFRASFANQTLRSRLRLEVGEDSFQLTDSGLELARSEEEGFRPLLQSGMPWEKALDALIKHEDALVDCMYRR</sequence>
<protein>
    <submittedName>
        <fullName evidence="1">Uncharacterized protein</fullName>
    </submittedName>
</protein>
<dbReference type="AlphaFoldDB" id="A0A1M4ZLX9"/>
<keyword evidence="2" id="KW-1185">Reference proteome</keyword>
<dbReference type="RefSeq" id="WP_143148898.1">
    <property type="nucleotide sequence ID" value="NZ_FQUK01000038.1"/>
</dbReference>
<evidence type="ECO:0000313" key="2">
    <source>
        <dbReference type="Proteomes" id="UP000242857"/>
    </source>
</evidence>
<dbReference type="Proteomes" id="UP000242857">
    <property type="component" value="Unassembled WGS sequence"/>
</dbReference>
<evidence type="ECO:0000313" key="1">
    <source>
        <dbReference type="EMBL" id="SHF18978.1"/>
    </source>
</evidence>